<dbReference type="PANTHER" id="PTHR43221">
    <property type="entry name" value="PROTEASE HTPX"/>
    <property type="match status" value="1"/>
</dbReference>
<keyword evidence="3 12" id="KW-1003">Cell membrane</keyword>
<comment type="subcellular location">
    <subcellularLocation>
        <location evidence="1 12">Cell membrane</location>
        <topology evidence="1 12">Multi-pass membrane protein</topology>
    </subcellularLocation>
</comment>
<feature type="binding site" evidence="12">
    <location>
        <position position="140"/>
    </location>
    <ligand>
        <name>Zn(2+)</name>
        <dbReference type="ChEBI" id="CHEBI:29105"/>
        <note>catalytic</note>
    </ligand>
</feature>
<dbReference type="CDD" id="cd07336">
    <property type="entry name" value="M48B_HtpX_like"/>
    <property type="match status" value="1"/>
</dbReference>
<name>A0ABV4U5H7_9BACT</name>
<comment type="similarity">
    <text evidence="2 12">Belongs to the peptidase M48B family.</text>
</comment>
<feature type="transmembrane region" description="Helical" evidence="12">
    <location>
        <begin position="151"/>
        <end position="171"/>
    </location>
</feature>
<dbReference type="InterPro" id="IPR022919">
    <property type="entry name" value="Pept_M48_protease_HtpX"/>
</dbReference>
<keyword evidence="5 12" id="KW-0812">Transmembrane</keyword>
<protein>
    <recommendedName>
        <fullName evidence="12">Protease HtpX homolog</fullName>
        <ecNumber evidence="12">3.4.24.-</ecNumber>
    </recommendedName>
</protein>
<feature type="domain" description="Peptidase M48" evidence="13">
    <location>
        <begin position="75"/>
        <end position="283"/>
    </location>
</feature>
<keyword evidence="9 12" id="KW-1133">Transmembrane helix</keyword>
<dbReference type="EC" id="3.4.24.-" evidence="12"/>
<dbReference type="InterPro" id="IPR001915">
    <property type="entry name" value="Peptidase_M48"/>
</dbReference>
<dbReference type="PANTHER" id="PTHR43221:SF1">
    <property type="entry name" value="PROTEASE HTPX"/>
    <property type="match status" value="1"/>
</dbReference>
<dbReference type="Gene3D" id="3.30.2010.10">
    <property type="entry name" value="Metalloproteases ('zincins'), catalytic domain"/>
    <property type="match status" value="1"/>
</dbReference>
<evidence type="ECO:0000256" key="8">
    <source>
        <dbReference type="ARBA" id="ARBA00022833"/>
    </source>
</evidence>
<keyword evidence="11 12" id="KW-0472">Membrane</keyword>
<feature type="active site" evidence="12">
    <location>
        <position position="141"/>
    </location>
</feature>
<organism evidence="14 15">
    <name type="scientific">Natronomicrosphaera hydrolytica</name>
    <dbReference type="NCBI Taxonomy" id="3242702"/>
    <lineage>
        <taxon>Bacteria</taxon>
        <taxon>Pseudomonadati</taxon>
        <taxon>Planctomycetota</taxon>
        <taxon>Phycisphaerae</taxon>
        <taxon>Phycisphaerales</taxon>
        <taxon>Phycisphaeraceae</taxon>
        <taxon>Natronomicrosphaera</taxon>
    </lineage>
</organism>
<evidence type="ECO:0000256" key="10">
    <source>
        <dbReference type="ARBA" id="ARBA00023049"/>
    </source>
</evidence>
<reference evidence="14 15" key="1">
    <citation type="submission" date="2024-08" db="EMBL/GenBank/DDBJ databases">
        <title>Whole-genome sequencing of halo(alkali)philic microorganisms from hypersaline lakes.</title>
        <authorList>
            <person name="Sorokin D.Y."/>
            <person name="Merkel A.Y."/>
            <person name="Messina E."/>
            <person name="Yakimov M."/>
        </authorList>
    </citation>
    <scope>NUCLEOTIDE SEQUENCE [LARGE SCALE GENOMIC DNA]</scope>
    <source>
        <strain evidence="14 15">AB-hyl4</strain>
    </source>
</reference>
<dbReference type="Pfam" id="PF01435">
    <property type="entry name" value="Peptidase_M48"/>
    <property type="match status" value="1"/>
</dbReference>
<feature type="binding site" evidence="12">
    <location>
        <position position="144"/>
    </location>
    <ligand>
        <name>Zn(2+)</name>
        <dbReference type="ChEBI" id="CHEBI:29105"/>
        <note>catalytic</note>
    </ligand>
</feature>
<evidence type="ECO:0000313" key="15">
    <source>
        <dbReference type="Proteomes" id="UP001575105"/>
    </source>
</evidence>
<dbReference type="GO" id="GO:0008237">
    <property type="term" value="F:metallopeptidase activity"/>
    <property type="evidence" value="ECO:0007669"/>
    <property type="project" value="UniProtKB-KW"/>
</dbReference>
<feature type="transmembrane region" description="Helical" evidence="12">
    <location>
        <begin position="35"/>
        <end position="57"/>
    </location>
</feature>
<dbReference type="Proteomes" id="UP001575105">
    <property type="component" value="Unassembled WGS sequence"/>
</dbReference>
<feature type="transmembrane region" description="Helical" evidence="12">
    <location>
        <begin position="183"/>
        <end position="203"/>
    </location>
</feature>
<gene>
    <name evidence="12" type="primary">htpX</name>
    <name evidence="14" type="ORF">ACERK3_10835</name>
</gene>
<dbReference type="EMBL" id="JBGUBD010000006">
    <property type="protein sequence ID" value="MFA9478791.1"/>
    <property type="molecule type" value="Genomic_DNA"/>
</dbReference>
<feature type="binding site" evidence="12">
    <location>
        <position position="208"/>
    </location>
    <ligand>
        <name>Zn(2+)</name>
        <dbReference type="ChEBI" id="CHEBI:29105"/>
        <note>catalytic</note>
    </ligand>
</feature>
<evidence type="ECO:0000256" key="2">
    <source>
        <dbReference type="ARBA" id="ARBA00009779"/>
    </source>
</evidence>
<dbReference type="InterPro" id="IPR050083">
    <property type="entry name" value="HtpX_protease"/>
</dbReference>
<comment type="caution">
    <text evidence="14">The sequence shown here is derived from an EMBL/GenBank/DDBJ whole genome shotgun (WGS) entry which is preliminary data.</text>
</comment>
<evidence type="ECO:0000256" key="3">
    <source>
        <dbReference type="ARBA" id="ARBA00022475"/>
    </source>
</evidence>
<dbReference type="RefSeq" id="WP_425345717.1">
    <property type="nucleotide sequence ID" value="NZ_JBGUBD010000006.1"/>
</dbReference>
<evidence type="ECO:0000256" key="4">
    <source>
        <dbReference type="ARBA" id="ARBA00022670"/>
    </source>
</evidence>
<keyword evidence="4 12" id="KW-0645">Protease</keyword>
<evidence type="ECO:0000256" key="11">
    <source>
        <dbReference type="ARBA" id="ARBA00023136"/>
    </source>
</evidence>
<keyword evidence="7 12" id="KW-0378">Hydrolase</keyword>
<keyword evidence="10 12" id="KW-0482">Metalloprotease</keyword>
<keyword evidence="15" id="KW-1185">Reference proteome</keyword>
<evidence type="ECO:0000259" key="13">
    <source>
        <dbReference type="Pfam" id="PF01435"/>
    </source>
</evidence>
<evidence type="ECO:0000256" key="7">
    <source>
        <dbReference type="ARBA" id="ARBA00022801"/>
    </source>
</evidence>
<evidence type="ECO:0000256" key="12">
    <source>
        <dbReference type="HAMAP-Rule" id="MF_00188"/>
    </source>
</evidence>
<evidence type="ECO:0000256" key="5">
    <source>
        <dbReference type="ARBA" id="ARBA00022692"/>
    </source>
</evidence>
<sequence>MNNFANWTKTAFLLGLMFGLILLAGYIIGEATGMGAVQGLTIGLLLGGVMNFIAYFHSDKIAIKAMRGQAVDAKSAPDLVNMVERLARNANLPMPRVYICPQQAPNAFATGRNPKNAAVAVTNGALRLLSYEELEGVMAHELAHVKNRDTLISTVAATIAGAISYLGWIFLFSGGGGRNVHPLLMLVLFILAPISAALIQMAISRNREYGADAEGARIAGTPAGLISALQKLEATNRRVPMENEMPAQNHMFIVQPLSAGQAFSRMFSTHPPTEARVAALQKLEGLI</sequence>
<evidence type="ECO:0000256" key="9">
    <source>
        <dbReference type="ARBA" id="ARBA00022989"/>
    </source>
</evidence>
<dbReference type="HAMAP" id="MF_00188">
    <property type="entry name" value="Pept_M48_protease_HtpX"/>
    <property type="match status" value="1"/>
</dbReference>
<evidence type="ECO:0000313" key="14">
    <source>
        <dbReference type="EMBL" id="MFA9478791.1"/>
    </source>
</evidence>
<proteinExistence type="inferred from homology"/>
<keyword evidence="8 12" id="KW-0862">Zinc</keyword>
<evidence type="ECO:0000256" key="1">
    <source>
        <dbReference type="ARBA" id="ARBA00004651"/>
    </source>
</evidence>
<comment type="cofactor">
    <cofactor evidence="12">
        <name>Zn(2+)</name>
        <dbReference type="ChEBI" id="CHEBI:29105"/>
    </cofactor>
    <text evidence="12">Binds 1 zinc ion per subunit.</text>
</comment>
<evidence type="ECO:0000256" key="6">
    <source>
        <dbReference type="ARBA" id="ARBA00022723"/>
    </source>
</evidence>
<feature type="transmembrane region" description="Helical" evidence="12">
    <location>
        <begin position="12"/>
        <end position="29"/>
    </location>
</feature>
<keyword evidence="6 12" id="KW-0479">Metal-binding</keyword>
<accession>A0ABV4U5H7</accession>